<sequence length="98" mass="11464">MDKKSYLILAASILLGFIMLGIILKLPIENLSDNVSYLGNKGYIENLSELYRYQMISVNDTNIIIFDRKTGEYWRKFVPPNEGPTEWTREKIPDYNEK</sequence>
<dbReference type="Proteomes" id="UP000190285">
    <property type="component" value="Unassembled WGS sequence"/>
</dbReference>
<evidence type="ECO:0000313" key="2">
    <source>
        <dbReference type="EMBL" id="SKC65825.1"/>
    </source>
</evidence>
<keyword evidence="1" id="KW-1133">Transmembrane helix</keyword>
<feature type="transmembrane region" description="Helical" evidence="1">
    <location>
        <begin position="6"/>
        <end position="24"/>
    </location>
</feature>
<dbReference type="RefSeq" id="WP_079491344.1">
    <property type="nucleotide sequence ID" value="NZ_FUZT01000004.1"/>
</dbReference>
<accession>A0A1T5KQS3</accession>
<keyword evidence="1" id="KW-0472">Membrane</keyword>
<dbReference type="AlphaFoldDB" id="A0A1T5KQS3"/>
<reference evidence="3" key="1">
    <citation type="submission" date="2017-02" db="EMBL/GenBank/DDBJ databases">
        <authorList>
            <person name="Varghese N."/>
            <person name="Submissions S."/>
        </authorList>
    </citation>
    <scope>NUCLEOTIDE SEQUENCE [LARGE SCALE GENOMIC DNA]</scope>
    <source>
        <strain evidence="3">M1</strain>
    </source>
</reference>
<proteinExistence type="predicted"/>
<keyword evidence="1" id="KW-0812">Transmembrane</keyword>
<organism evidence="2 3">
    <name type="scientific">Maledivibacter halophilus</name>
    <dbReference type="NCBI Taxonomy" id="36842"/>
    <lineage>
        <taxon>Bacteria</taxon>
        <taxon>Bacillati</taxon>
        <taxon>Bacillota</taxon>
        <taxon>Clostridia</taxon>
        <taxon>Peptostreptococcales</taxon>
        <taxon>Caminicellaceae</taxon>
        <taxon>Maledivibacter</taxon>
    </lineage>
</organism>
<protein>
    <submittedName>
        <fullName evidence="2">Uncharacterized protein</fullName>
    </submittedName>
</protein>
<name>A0A1T5KQS3_9FIRM</name>
<gene>
    <name evidence="2" type="ORF">SAMN02194393_02043</name>
</gene>
<dbReference type="EMBL" id="FUZT01000004">
    <property type="protein sequence ID" value="SKC65825.1"/>
    <property type="molecule type" value="Genomic_DNA"/>
</dbReference>
<keyword evidence="3" id="KW-1185">Reference proteome</keyword>
<evidence type="ECO:0000256" key="1">
    <source>
        <dbReference type="SAM" id="Phobius"/>
    </source>
</evidence>
<dbReference type="OrthoDB" id="2628290at2"/>
<evidence type="ECO:0000313" key="3">
    <source>
        <dbReference type="Proteomes" id="UP000190285"/>
    </source>
</evidence>